<dbReference type="GO" id="GO:0050311">
    <property type="term" value="F:sulfite reductase (ferredoxin) activity"/>
    <property type="evidence" value="ECO:0007669"/>
    <property type="project" value="UniProtKB-EC"/>
</dbReference>
<evidence type="ECO:0000256" key="6">
    <source>
        <dbReference type="ARBA" id="ARBA00022784"/>
    </source>
</evidence>
<evidence type="ECO:0000256" key="7">
    <source>
        <dbReference type="ARBA" id="ARBA00023002"/>
    </source>
</evidence>
<dbReference type="PROSITE" id="PS00198">
    <property type="entry name" value="4FE4S_FER_1"/>
    <property type="match status" value="1"/>
</dbReference>
<comment type="catalytic activity">
    <reaction evidence="10">
        <text>hydrogen sulfide + 6 oxidized [2Fe-2S]-[ferredoxin] + 3 H2O = sulfite + 6 reduced [2Fe-2S]-[ferredoxin] + 7 H(+)</text>
        <dbReference type="Rhea" id="RHEA:23132"/>
        <dbReference type="Rhea" id="RHEA-COMP:10000"/>
        <dbReference type="Rhea" id="RHEA-COMP:10001"/>
        <dbReference type="ChEBI" id="CHEBI:15377"/>
        <dbReference type="ChEBI" id="CHEBI:15378"/>
        <dbReference type="ChEBI" id="CHEBI:17359"/>
        <dbReference type="ChEBI" id="CHEBI:29919"/>
        <dbReference type="ChEBI" id="CHEBI:33737"/>
        <dbReference type="ChEBI" id="CHEBI:33738"/>
        <dbReference type="EC" id="1.8.7.1"/>
    </reaction>
</comment>
<dbReference type="GO" id="GO:0020037">
    <property type="term" value="F:heme binding"/>
    <property type="evidence" value="ECO:0007669"/>
    <property type="project" value="InterPro"/>
</dbReference>
<dbReference type="InterPro" id="IPR036136">
    <property type="entry name" value="Nit/Sulf_reduc_fer-like_dom_sf"/>
</dbReference>
<dbReference type="EC" id="1.8.7.1" evidence="2"/>
<dbReference type="InterPro" id="IPR017896">
    <property type="entry name" value="4Fe4S_Fe-S-bd"/>
</dbReference>
<dbReference type="GO" id="GO:0051539">
    <property type="term" value="F:4 iron, 4 sulfur cluster binding"/>
    <property type="evidence" value="ECO:0007669"/>
    <property type="project" value="UniProtKB-KW"/>
</dbReference>
<accession>A0A5K1J7X7</accession>
<dbReference type="SUPFAM" id="SSF55124">
    <property type="entry name" value="Nitrite/Sulfite reductase N-terminal domain-like"/>
    <property type="match status" value="1"/>
</dbReference>
<dbReference type="InterPro" id="IPR045854">
    <property type="entry name" value="NO2/SO3_Rdtase_4Fe4S_sf"/>
</dbReference>
<evidence type="ECO:0000256" key="10">
    <source>
        <dbReference type="ARBA" id="ARBA00049518"/>
    </source>
</evidence>
<evidence type="ECO:0000256" key="2">
    <source>
        <dbReference type="ARBA" id="ARBA00012353"/>
    </source>
</evidence>
<dbReference type="AlphaFoldDB" id="A0A5K1J7X7"/>
<gene>
    <name evidence="12" type="primary">asrC</name>
    <name evidence="12" type="ORF">KCJAJFAP_00586</name>
</gene>
<keyword evidence="9" id="KW-0411">Iron-sulfur</keyword>
<dbReference type="Gene3D" id="3.30.413.10">
    <property type="entry name" value="Sulfite Reductase Hemoprotein, domain 1"/>
    <property type="match status" value="1"/>
</dbReference>
<evidence type="ECO:0000313" key="13">
    <source>
        <dbReference type="Proteomes" id="UP000361836"/>
    </source>
</evidence>
<protein>
    <recommendedName>
        <fullName evidence="2">assimilatory sulfite reductase (ferredoxin)</fullName>
        <ecNumber evidence="2">1.8.7.1</ecNumber>
    </recommendedName>
</protein>
<evidence type="ECO:0000256" key="8">
    <source>
        <dbReference type="ARBA" id="ARBA00023004"/>
    </source>
</evidence>
<evidence type="ECO:0000256" key="9">
    <source>
        <dbReference type="ARBA" id="ARBA00023014"/>
    </source>
</evidence>
<dbReference type="PROSITE" id="PS00365">
    <property type="entry name" value="NIR_SIR"/>
    <property type="match status" value="1"/>
</dbReference>
<dbReference type="Gene3D" id="3.30.70.20">
    <property type="match status" value="1"/>
</dbReference>
<evidence type="ECO:0000256" key="4">
    <source>
        <dbReference type="ARBA" id="ARBA00022617"/>
    </source>
</evidence>
<evidence type="ECO:0000256" key="5">
    <source>
        <dbReference type="ARBA" id="ARBA00022723"/>
    </source>
</evidence>
<keyword evidence="8" id="KW-0408">Iron</keyword>
<reference evidence="12 13" key="1">
    <citation type="submission" date="2019-10" db="EMBL/GenBank/DDBJ databases">
        <authorList>
            <person name="Wolf R A."/>
        </authorList>
    </citation>
    <scope>NUCLEOTIDE SEQUENCE [LARGE SCALE GENOMIC DNA]</scope>
    <source>
        <strain evidence="12">Collinsella_aerofaciens_MC2</strain>
    </source>
</reference>
<dbReference type="Gene3D" id="3.90.480.10">
    <property type="entry name" value="Sulfite Reductase Hemoprotein,Domain 2"/>
    <property type="match status" value="1"/>
</dbReference>
<organism evidence="12 13">
    <name type="scientific">Collinsella aerofaciens</name>
    <dbReference type="NCBI Taxonomy" id="74426"/>
    <lineage>
        <taxon>Bacteria</taxon>
        <taxon>Bacillati</taxon>
        <taxon>Actinomycetota</taxon>
        <taxon>Coriobacteriia</taxon>
        <taxon>Coriobacteriales</taxon>
        <taxon>Coriobacteriaceae</taxon>
        <taxon>Collinsella</taxon>
    </lineage>
</organism>
<dbReference type="PROSITE" id="PS51379">
    <property type="entry name" value="4FE4S_FER_2"/>
    <property type="match status" value="2"/>
</dbReference>
<dbReference type="SUPFAM" id="SSF54862">
    <property type="entry name" value="4Fe-4S ferredoxins"/>
    <property type="match status" value="1"/>
</dbReference>
<dbReference type="PANTHER" id="PTHR32439:SF9">
    <property type="entry name" value="BLR3264 PROTEIN"/>
    <property type="match status" value="1"/>
</dbReference>
<evidence type="ECO:0000313" key="12">
    <source>
        <dbReference type="EMBL" id="VWL99356.1"/>
    </source>
</evidence>
<keyword evidence="13" id="KW-1185">Reference proteome</keyword>
<dbReference type="Pfam" id="PF00037">
    <property type="entry name" value="Fer4"/>
    <property type="match status" value="2"/>
</dbReference>
<dbReference type="RefSeq" id="WP_152076759.1">
    <property type="nucleotide sequence ID" value="NZ_CAAKNU010000106.1"/>
</dbReference>
<dbReference type="GO" id="GO:0046872">
    <property type="term" value="F:metal ion binding"/>
    <property type="evidence" value="ECO:0007669"/>
    <property type="project" value="UniProtKB-KW"/>
</dbReference>
<evidence type="ECO:0000256" key="1">
    <source>
        <dbReference type="ARBA" id="ARBA00003247"/>
    </source>
</evidence>
<dbReference type="PANTHER" id="PTHR32439">
    <property type="entry name" value="FERREDOXIN--NITRITE REDUCTASE, CHLOROPLASTIC"/>
    <property type="match status" value="1"/>
</dbReference>
<keyword evidence="6" id="KW-0883">Thioether bond</keyword>
<dbReference type="Proteomes" id="UP000361836">
    <property type="component" value="Unassembled WGS sequence"/>
</dbReference>
<evidence type="ECO:0000259" key="11">
    <source>
        <dbReference type="PROSITE" id="PS51379"/>
    </source>
</evidence>
<keyword evidence="5" id="KW-0479">Metal-binding</keyword>
<feature type="domain" description="4Fe-4S ferredoxin-type" evidence="11">
    <location>
        <begin position="157"/>
        <end position="185"/>
    </location>
</feature>
<dbReference type="InterPro" id="IPR006067">
    <property type="entry name" value="NO2/SO3_Rdtase_4Fe4S_dom"/>
</dbReference>
<keyword evidence="4" id="KW-0349">Heme</keyword>
<dbReference type="SUPFAM" id="SSF56014">
    <property type="entry name" value="Nitrite and sulphite reductase 4Fe-4S domain-like"/>
    <property type="match status" value="1"/>
</dbReference>
<dbReference type="Pfam" id="PF03460">
    <property type="entry name" value="NIR_SIR_ferr"/>
    <property type="match status" value="1"/>
</dbReference>
<proteinExistence type="predicted"/>
<feature type="domain" description="4Fe-4S ferredoxin-type" evidence="11">
    <location>
        <begin position="186"/>
        <end position="215"/>
    </location>
</feature>
<dbReference type="EMBL" id="CABWIE010000030">
    <property type="protein sequence ID" value="VWL99356.1"/>
    <property type="molecule type" value="Genomic_DNA"/>
</dbReference>
<name>A0A5K1J7X7_9ACTN</name>
<keyword evidence="3" id="KW-0004">4Fe-4S</keyword>
<comment type="function">
    <text evidence="1">Catalyzes the reduction of sulfite to sulfide, a step in the biosynthesis of sulfur-containing amino acids and cofactors.</text>
</comment>
<dbReference type="InterPro" id="IPR005117">
    <property type="entry name" value="NiRdtase/SiRdtase_haem-b_fer"/>
</dbReference>
<keyword evidence="7 12" id="KW-0560">Oxidoreductase</keyword>
<evidence type="ECO:0000256" key="3">
    <source>
        <dbReference type="ARBA" id="ARBA00022485"/>
    </source>
</evidence>
<dbReference type="InterPro" id="IPR017900">
    <property type="entry name" value="4Fe4S_Fe_S_CS"/>
</dbReference>
<sequence length="304" mass="33028">MAKINNAALKKGGFMAQKQKGYYSLRLRVVAGHMTAEQLRVVAEVAEKYGHGYIHNTSRQSIEIPWINVEDAEEVKAVLAQGGVEPGCCGARVRTVTGCQGCVSCPSGNIDSFAVANELDERYFGRDLPGKFKFGVTGCQNNCLKAEENDMGIKGGRKVTWIPDACIHCGICSKVCSFGAISDDGETLTVDYDKCASCGKCSQKCPVDAWETQPVYNVCFGGLFGNHITKAKSFLPPIESDEQLIAVADAAIQWFDDHAKAGDRFKFTLDREGWEGMVEAVTAAYNEHAPKPDEPIKPLIGTDK</sequence>
<dbReference type="InterPro" id="IPR006066">
    <property type="entry name" value="NO2/SO3_Rdtase_FeS/sirohaem_BS"/>
</dbReference>
<dbReference type="InterPro" id="IPR051329">
    <property type="entry name" value="NIR_SIR_4Fe-4S"/>
</dbReference>
<dbReference type="Pfam" id="PF01077">
    <property type="entry name" value="NIR_SIR"/>
    <property type="match status" value="1"/>
</dbReference>